<dbReference type="Proteomes" id="UP001211907">
    <property type="component" value="Unassembled WGS sequence"/>
</dbReference>
<comment type="caution">
    <text evidence="3">The sequence shown here is derived from an EMBL/GenBank/DDBJ whole genome shotgun (WGS) entry which is preliminary data.</text>
</comment>
<dbReference type="EMBL" id="JADGJH010001450">
    <property type="protein sequence ID" value="KAJ3113422.1"/>
    <property type="molecule type" value="Genomic_DNA"/>
</dbReference>
<dbReference type="AlphaFoldDB" id="A0AAD5SWF0"/>
<dbReference type="GO" id="GO:0051087">
    <property type="term" value="F:protein-folding chaperone binding"/>
    <property type="evidence" value="ECO:0007669"/>
    <property type="project" value="InterPro"/>
</dbReference>
<keyword evidence="4" id="KW-1185">Reference proteome</keyword>
<dbReference type="InterPro" id="IPR003103">
    <property type="entry name" value="BAG_domain"/>
</dbReference>
<dbReference type="Pfam" id="PF02179">
    <property type="entry name" value="BAG"/>
    <property type="match status" value="1"/>
</dbReference>
<dbReference type="InterPro" id="IPR036533">
    <property type="entry name" value="BAG_dom_sf"/>
</dbReference>
<gene>
    <name evidence="3" type="ORF">HK100_001994</name>
</gene>
<accession>A0AAD5SWF0</accession>
<feature type="region of interest" description="Disordered" evidence="1">
    <location>
        <begin position="1"/>
        <end position="20"/>
    </location>
</feature>
<feature type="region of interest" description="Disordered" evidence="1">
    <location>
        <begin position="73"/>
        <end position="98"/>
    </location>
</feature>
<reference evidence="3" key="1">
    <citation type="submission" date="2020-05" db="EMBL/GenBank/DDBJ databases">
        <title>Phylogenomic resolution of chytrid fungi.</title>
        <authorList>
            <person name="Stajich J.E."/>
            <person name="Amses K."/>
            <person name="Simmons R."/>
            <person name="Seto K."/>
            <person name="Myers J."/>
            <person name="Bonds A."/>
            <person name="Quandt C.A."/>
            <person name="Barry K."/>
            <person name="Liu P."/>
            <person name="Grigoriev I."/>
            <person name="Longcore J.E."/>
            <person name="James T.Y."/>
        </authorList>
    </citation>
    <scope>NUCLEOTIDE SEQUENCE</scope>
    <source>
        <strain evidence="3">JEL0513</strain>
    </source>
</reference>
<sequence length="218" mass="24087">MTPENDANRNTAWKQQQQQEIQPRVNVLGMDDVRGSYIWMKDFHANLQHYGIKNGSKIMMMGDTASIPNPSNNNNGFISTATPSKSSSEPLARQSPHNTATHALEILEKKANTTTLALVETYMSSVLEYTSSVSSTGVSDSTDQNAAATTSKKIKDAHARVSELILQDLLKVDAVAIPEGDDEARGMRKRIVKTLNGMLDRVDGFKERVVEFEKNSKM</sequence>
<evidence type="ECO:0000256" key="1">
    <source>
        <dbReference type="SAM" id="MobiDB-lite"/>
    </source>
</evidence>
<feature type="domain" description="BAG" evidence="2">
    <location>
        <begin position="158"/>
        <end position="206"/>
    </location>
</feature>
<evidence type="ECO:0000259" key="2">
    <source>
        <dbReference type="PROSITE" id="PS51035"/>
    </source>
</evidence>
<evidence type="ECO:0000313" key="3">
    <source>
        <dbReference type="EMBL" id="KAJ3113422.1"/>
    </source>
</evidence>
<dbReference type="Gene3D" id="1.20.58.120">
    <property type="entry name" value="BAG domain"/>
    <property type="match status" value="1"/>
</dbReference>
<organism evidence="3 4">
    <name type="scientific">Physocladia obscura</name>
    <dbReference type="NCBI Taxonomy" id="109957"/>
    <lineage>
        <taxon>Eukaryota</taxon>
        <taxon>Fungi</taxon>
        <taxon>Fungi incertae sedis</taxon>
        <taxon>Chytridiomycota</taxon>
        <taxon>Chytridiomycota incertae sedis</taxon>
        <taxon>Chytridiomycetes</taxon>
        <taxon>Chytridiales</taxon>
        <taxon>Chytriomycetaceae</taxon>
        <taxon>Physocladia</taxon>
    </lineage>
</organism>
<name>A0AAD5SWF0_9FUNG</name>
<feature type="compositionally biased region" description="Polar residues" evidence="1">
    <location>
        <begin position="8"/>
        <end position="20"/>
    </location>
</feature>
<dbReference type="PROSITE" id="PS51035">
    <property type="entry name" value="BAG"/>
    <property type="match status" value="1"/>
</dbReference>
<dbReference type="SUPFAM" id="SSF63491">
    <property type="entry name" value="BAG domain"/>
    <property type="match status" value="1"/>
</dbReference>
<protein>
    <recommendedName>
        <fullName evidence="2">BAG domain-containing protein</fullName>
    </recommendedName>
</protein>
<proteinExistence type="predicted"/>
<evidence type="ECO:0000313" key="4">
    <source>
        <dbReference type="Proteomes" id="UP001211907"/>
    </source>
</evidence>